<proteinExistence type="predicted"/>
<dbReference type="EMBL" id="CP015225">
    <property type="protein sequence ID" value="AMZ71770.1"/>
    <property type="molecule type" value="Genomic_DNA"/>
</dbReference>
<dbReference type="RefSeq" id="WP_063322251.1">
    <property type="nucleotide sequence ID" value="NZ_CP015225.1"/>
</dbReference>
<dbReference type="Proteomes" id="UP000076083">
    <property type="component" value="Chromosome"/>
</dbReference>
<feature type="region of interest" description="Disordered" evidence="1">
    <location>
        <begin position="257"/>
        <end position="291"/>
    </location>
</feature>
<evidence type="ECO:0000313" key="3">
    <source>
        <dbReference type="EMBL" id="AMZ71770.1"/>
    </source>
</evidence>
<evidence type="ECO:0000256" key="1">
    <source>
        <dbReference type="SAM" id="MobiDB-lite"/>
    </source>
</evidence>
<dbReference type="InterPro" id="IPR056746">
    <property type="entry name" value="SPAN_dom"/>
</dbReference>
<name>A0A159ZX07_PSEFL</name>
<organism evidence="3 4">
    <name type="scientific">Pseudomonas fluorescens</name>
    <dbReference type="NCBI Taxonomy" id="294"/>
    <lineage>
        <taxon>Bacteria</taxon>
        <taxon>Pseudomonadati</taxon>
        <taxon>Pseudomonadota</taxon>
        <taxon>Gammaproteobacteria</taxon>
        <taxon>Pseudomonadales</taxon>
        <taxon>Pseudomonadaceae</taxon>
        <taxon>Pseudomonas</taxon>
    </lineage>
</organism>
<accession>A0A159ZX07</accession>
<reference evidence="4" key="1">
    <citation type="submission" date="2016-04" db="EMBL/GenBank/DDBJ databases">
        <authorList>
            <person name="Ray J."/>
            <person name="Price M."/>
            <person name="Deutschbauer A."/>
        </authorList>
    </citation>
    <scope>NUCLEOTIDE SEQUENCE [LARGE SCALE GENOMIC DNA]</scope>
    <source>
        <strain evidence="4">FW300-N2E2</strain>
    </source>
</reference>
<evidence type="ECO:0000259" key="2">
    <source>
        <dbReference type="Pfam" id="PF02510"/>
    </source>
</evidence>
<dbReference type="AlphaFoldDB" id="A0A159ZX07"/>
<reference evidence="3 4" key="2">
    <citation type="journal article" date="2018" name="Nature">
        <title>Mutant phenotypes for thousands of bacterial genes of unknown function.</title>
        <authorList>
            <person name="Price M.N."/>
            <person name="Wetmore K.M."/>
            <person name="Waters R.J."/>
            <person name="Callaghan M."/>
            <person name="Ray J."/>
            <person name="Liu H."/>
            <person name="Kuehl J.V."/>
            <person name="Melnyk R.A."/>
            <person name="Lamson J.S."/>
            <person name="Suh Y."/>
            <person name="Carlson H.K."/>
            <person name="Esquivel Z."/>
            <person name="Sadeeshkumar H."/>
            <person name="Chakraborty R."/>
            <person name="Zane G.M."/>
            <person name="Rubin B.E."/>
            <person name="Wall J.D."/>
            <person name="Visel A."/>
            <person name="Bristow J."/>
            <person name="Blow M.J."/>
            <person name="Arkin A.P."/>
            <person name="Deutschbauer A.M."/>
        </authorList>
    </citation>
    <scope>NUCLEOTIDE SEQUENCE [LARGE SCALE GENOMIC DNA]</scope>
    <source>
        <strain evidence="3 4">FW300-N2E2</strain>
    </source>
</reference>
<gene>
    <name evidence="3" type="ORF">TK06_11960</name>
</gene>
<feature type="domain" description="Surface presentation of antigen" evidence="2">
    <location>
        <begin position="214"/>
        <end position="286"/>
    </location>
</feature>
<sequence>MKALSVVPARPVQVLDPVDEGPMDELQDLLVPVQEDELPQGVLDLMVALVRPHREPMDNGRALAWRSMSIVQGGAEVERDGERSGAREAVEVEAVRAPPRARVAMTFPHAGPPLSQMARHPLSQRLEPAGDPSTLPTYSASIEPPRHEPFTAASEQSLALGDEPLPQAPLSLQGTRHAPSVATASIPASTPPPALDVMVETLPGLDRGFLQVPFNRAGANGQVTISRGSEEPTRPLTLSPSNALVFEQLKEPFALAREPAWRLTDSGGEQPRQGSQQGPDEDPDEQAEPAA</sequence>
<feature type="region of interest" description="Disordered" evidence="1">
    <location>
        <begin position="124"/>
        <end position="147"/>
    </location>
</feature>
<dbReference type="Pfam" id="PF02510">
    <property type="entry name" value="SPAN"/>
    <property type="match status" value="1"/>
</dbReference>
<evidence type="ECO:0000313" key="4">
    <source>
        <dbReference type="Proteomes" id="UP000076083"/>
    </source>
</evidence>
<feature type="region of interest" description="Disordered" evidence="1">
    <location>
        <begin position="162"/>
        <end position="192"/>
    </location>
</feature>
<protein>
    <submittedName>
        <fullName evidence="3">Type III secretion effector protein</fullName>
    </submittedName>
</protein>
<feature type="compositionally biased region" description="Acidic residues" evidence="1">
    <location>
        <begin position="279"/>
        <end position="291"/>
    </location>
</feature>
<feature type="compositionally biased region" description="Low complexity" evidence="1">
    <location>
        <begin position="178"/>
        <end position="188"/>
    </location>
</feature>